<name>A0A7M5X1K1_9CNID</name>
<organism evidence="1 2">
    <name type="scientific">Clytia hemisphaerica</name>
    <dbReference type="NCBI Taxonomy" id="252671"/>
    <lineage>
        <taxon>Eukaryota</taxon>
        <taxon>Metazoa</taxon>
        <taxon>Cnidaria</taxon>
        <taxon>Hydrozoa</taxon>
        <taxon>Hydroidolina</taxon>
        <taxon>Leptothecata</taxon>
        <taxon>Obeliida</taxon>
        <taxon>Clytiidae</taxon>
        <taxon>Clytia</taxon>
    </lineage>
</organism>
<protein>
    <submittedName>
        <fullName evidence="1">Uncharacterized protein</fullName>
    </submittedName>
</protein>
<dbReference type="Proteomes" id="UP000594262">
    <property type="component" value="Unplaced"/>
</dbReference>
<evidence type="ECO:0000313" key="2">
    <source>
        <dbReference type="Proteomes" id="UP000594262"/>
    </source>
</evidence>
<keyword evidence="2" id="KW-1185">Reference proteome</keyword>
<sequence length="231" mass="27815">MIQDDSKYRKEIKMEKKYQEKKMNRLMVHEAKQVESRSWDFEKSDPRVEDLVKKIKEFKLHFDKDRSQAKKRMITGHKEASRLKLKCVQEQNKHVLKYLDRDWQRKIEDSWRRIESQLLYMHEKEVKEKNEKEEKIRQNKLNARQNELQPSLDLRLNARREIIDENQQLLQDVTALRIKHSTAADLLFKLKSTFELFIGETKQADAIEANKLATQLIDCKKTSFIEVDNND</sequence>
<proteinExistence type="predicted"/>
<evidence type="ECO:0000313" key="1">
    <source>
        <dbReference type="EnsemblMetazoa" id="CLYHEMP016546.1"/>
    </source>
</evidence>
<dbReference type="AlphaFoldDB" id="A0A7M5X1K1"/>
<reference evidence="1" key="1">
    <citation type="submission" date="2021-01" db="UniProtKB">
        <authorList>
            <consortium name="EnsemblMetazoa"/>
        </authorList>
    </citation>
    <scope>IDENTIFICATION</scope>
</reference>
<dbReference type="EnsemblMetazoa" id="CLYHEMT016546.1">
    <property type="protein sequence ID" value="CLYHEMP016546.1"/>
    <property type="gene ID" value="CLYHEMG016546"/>
</dbReference>
<accession>A0A7M5X1K1</accession>